<keyword evidence="3" id="KW-1185">Reference proteome</keyword>
<dbReference type="InterPro" id="IPR011583">
    <property type="entry name" value="Chitinase_II/V-like_cat"/>
</dbReference>
<dbReference type="PANTHER" id="PTHR11177:SF403">
    <property type="entry name" value="CHITINASE 2-RELATED"/>
    <property type="match status" value="1"/>
</dbReference>
<dbReference type="SUPFAM" id="SSF51445">
    <property type="entry name" value="(Trans)glycosidases"/>
    <property type="match status" value="5"/>
</dbReference>
<dbReference type="GO" id="GO:0004568">
    <property type="term" value="F:chitinase activity"/>
    <property type="evidence" value="ECO:0007669"/>
    <property type="project" value="TreeGrafter"/>
</dbReference>
<dbReference type="Gene3D" id="3.20.20.80">
    <property type="entry name" value="Glycosidases"/>
    <property type="match status" value="6"/>
</dbReference>
<gene>
    <name evidence="2" type="ORF">OBRU01_12197</name>
</gene>
<dbReference type="GO" id="GO:0005576">
    <property type="term" value="C:extracellular region"/>
    <property type="evidence" value="ECO:0007669"/>
    <property type="project" value="TreeGrafter"/>
</dbReference>
<proteinExistence type="predicted"/>
<dbReference type="GO" id="GO:0008061">
    <property type="term" value="F:chitin binding"/>
    <property type="evidence" value="ECO:0007669"/>
    <property type="project" value="InterPro"/>
</dbReference>
<dbReference type="SMART" id="SM00636">
    <property type="entry name" value="Glyco_18"/>
    <property type="match status" value="1"/>
</dbReference>
<dbReference type="GO" id="GO:0005975">
    <property type="term" value="P:carbohydrate metabolic process"/>
    <property type="evidence" value="ECO:0007669"/>
    <property type="project" value="InterPro"/>
</dbReference>
<dbReference type="GO" id="GO:0006032">
    <property type="term" value="P:chitin catabolic process"/>
    <property type="evidence" value="ECO:0007669"/>
    <property type="project" value="TreeGrafter"/>
</dbReference>
<dbReference type="AlphaFoldDB" id="A0A0L7LB53"/>
<dbReference type="PANTHER" id="PTHR11177">
    <property type="entry name" value="CHITINASE"/>
    <property type="match status" value="1"/>
</dbReference>
<protein>
    <submittedName>
        <fullName evidence="2">Chitinase</fullName>
    </submittedName>
</protein>
<dbReference type="Pfam" id="PF00704">
    <property type="entry name" value="Glyco_hydro_18"/>
    <property type="match status" value="2"/>
</dbReference>
<reference evidence="2 3" key="1">
    <citation type="journal article" date="2015" name="Genome Biol. Evol.">
        <title>The genome of winter moth (Operophtera brumata) provides a genomic perspective on sexual dimorphism and phenology.</title>
        <authorList>
            <person name="Derks M.F."/>
            <person name="Smit S."/>
            <person name="Salis L."/>
            <person name="Schijlen E."/>
            <person name="Bossers A."/>
            <person name="Mateman C."/>
            <person name="Pijl A.S."/>
            <person name="de Ridder D."/>
            <person name="Groenen M.A."/>
            <person name="Visser M.E."/>
            <person name="Megens H.J."/>
        </authorList>
    </citation>
    <scope>NUCLEOTIDE SEQUENCE [LARGE SCALE GENOMIC DNA]</scope>
    <source>
        <strain evidence="2">WM2013NL</strain>
        <tissue evidence="2">Head and thorax</tissue>
    </source>
</reference>
<organism evidence="2 3">
    <name type="scientific">Operophtera brumata</name>
    <name type="common">Winter moth</name>
    <name type="synonym">Phalaena brumata</name>
    <dbReference type="NCBI Taxonomy" id="104452"/>
    <lineage>
        <taxon>Eukaryota</taxon>
        <taxon>Metazoa</taxon>
        <taxon>Ecdysozoa</taxon>
        <taxon>Arthropoda</taxon>
        <taxon>Hexapoda</taxon>
        <taxon>Insecta</taxon>
        <taxon>Pterygota</taxon>
        <taxon>Neoptera</taxon>
        <taxon>Endopterygota</taxon>
        <taxon>Lepidoptera</taxon>
        <taxon>Glossata</taxon>
        <taxon>Ditrysia</taxon>
        <taxon>Geometroidea</taxon>
        <taxon>Geometridae</taxon>
        <taxon>Larentiinae</taxon>
        <taxon>Operophtera</taxon>
    </lineage>
</organism>
<dbReference type="InterPro" id="IPR050314">
    <property type="entry name" value="Glycosyl_Hydrlase_18"/>
</dbReference>
<comment type="caution">
    <text evidence="2">The sequence shown here is derived from an EMBL/GenBank/DDBJ whole genome shotgun (WGS) entry which is preliminary data.</text>
</comment>
<dbReference type="InterPro" id="IPR001223">
    <property type="entry name" value="Glyco_hydro18_cat"/>
</dbReference>
<evidence type="ECO:0000313" key="2">
    <source>
        <dbReference type="EMBL" id="KOB72451.1"/>
    </source>
</evidence>
<accession>A0A0L7LB53</accession>
<dbReference type="PROSITE" id="PS51910">
    <property type="entry name" value="GH18_2"/>
    <property type="match status" value="1"/>
</dbReference>
<evidence type="ECO:0000313" key="3">
    <source>
        <dbReference type="Proteomes" id="UP000037510"/>
    </source>
</evidence>
<sequence>MVVVLLFVLAVSFAAETDLWQDLETDYGKAGYRRVVALKERNPDLKVIISIGGWSEGSAKYSAMAATAATRDAFELKAAFEPHQYLLTAAFGAGKSTMEAAYDLAKINRYLDYLHLLAFDYHGAWDGSVGSNAPLRGGPNDFNNVINRHLDYLHLLAFDYHGAWDGSVGSNAPVRGGPNDFNNVINRHLDYLHLLAFNYHGAWDGSVGSNAPLRGGPNDFNNVINRHLDYLHLLAFDYHGAWDGSVGSNAPLRGGPNYFNNVINRHLDYLHLLAFDYHGAWDGSVGSNAPLRGGPNYFNNVICMEVSNKSSRWAHHWDELSATAYIRDRDRVICYDSGRTIAIKVK</sequence>
<name>A0A0L7LB53_OPEBR</name>
<dbReference type="Proteomes" id="UP000037510">
    <property type="component" value="Unassembled WGS sequence"/>
</dbReference>
<dbReference type="EMBL" id="JTDY01001956">
    <property type="protein sequence ID" value="KOB72451.1"/>
    <property type="molecule type" value="Genomic_DNA"/>
</dbReference>
<evidence type="ECO:0000259" key="1">
    <source>
        <dbReference type="PROSITE" id="PS51910"/>
    </source>
</evidence>
<dbReference type="STRING" id="104452.A0A0L7LB53"/>
<feature type="domain" description="GH18" evidence="1">
    <location>
        <begin position="1"/>
        <end position="346"/>
    </location>
</feature>
<dbReference type="InterPro" id="IPR017853">
    <property type="entry name" value="GH"/>
</dbReference>